<comment type="function">
    <text evidence="3 17">General (non sugar-specific) component of the phosphoenolpyruvate-dependent sugar phosphotransferase system (sugar PTS). This major carbohydrate active-transport system catalyzes the phosphorylation of incoming sugar substrates concomitantly with their translocation across the cell membrane. Enzyme I transfers the phosphoryl group from phosphoenolpyruvate (PEP) to the phosphoryl carrier protein (HPr).</text>
</comment>
<comment type="catalytic activity">
    <reaction evidence="1 17">
        <text>L-histidyl-[protein] + phosphoenolpyruvate = N(pros)-phospho-L-histidyl-[protein] + pyruvate</text>
        <dbReference type="Rhea" id="RHEA:23880"/>
        <dbReference type="Rhea" id="RHEA-COMP:9745"/>
        <dbReference type="Rhea" id="RHEA-COMP:9746"/>
        <dbReference type="ChEBI" id="CHEBI:15361"/>
        <dbReference type="ChEBI" id="CHEBI:29979"/>
        <dbReference type="ChEBI" id="CHEBI:58702"/>
        <dbReference type="ChEBI" id="CHEBI:64837"/>
        <dbReference type="EC" id="2.7.3.9"/>
    </reaction>
</comment>
<gene>
    <name evidence="25" type="primary">ptsP</name>
    <name evidence="25" type="ORF">LMG32879_002307</name>
</gene>
<dbReference type="InterPro" id="IPR050499">
    <property type="entry name" value="PEP-utilizing_PTS_enzyme"/>
</dbReference>
<dbReference type="GO" id="GO:0046872">
    <property type="term" value="F:metal ion binding"/>
    <property type="evidence" value="ECO:0007669"/>
    <property type="project" value="UniProtKB-KW"/>
</dbReference>
<keyword evidence="26" id="KW-1185">Reference proteome</keyword>
<evidence type="ECO:0000256" key="14">
    <source>
        <dbReference type="ARBA" id="ARBA00022777"/>
    </source>
</evidence>
<dbReference type="InterPro" id="IPR006318">
    <property type="entry name" value="PTS_EI-like"/>
</dbReference>
<accession>A0AA35V2L7</accession>
<comment type="similarity">
    <text evidence="5 17">Belongs to the PEP-utilizing enzyme family.</text>
</comment>
<feature type="binding site" evidence="20">
    <location>
        <position position="491"/>
    </location>
    <ligand>
        <name>Mg(2+)</name>
        <dbReference type="ChEBI" id="CHEBI:18420"/>
    </ligand>
</feature>
<feature type="compositionally biased region" description="Basic and acidic residues" evidence="21">
    <location>
        <begin position="131"/>
        <end position="147"/>
    </location>
</feature>
<feature type="domain" description="PEP-utilising enzyme mobile" evidence="22">
    <location>
        <begin position="186"/>
        <end position="258"/>
    </location>
</feature>
<evidence type="ECO:0000256" key="11">
    <source>
        <dbReference type="ARBA" id="ARBA00022679"/>
    </source>
</evidence>
<dbReference type="InterPro" id="IPR015813">
    <property type="entry name" value="Pyrv/PenolPyrv_kinase-like_dom"/>
</dbReference>
<dbReference type="Proteomes" id="UP001176960">
    <property type="component" value="Unassembled WGS sequence"/>
</dbReference>
<evidence type="ECO:0000256" key="2">
    <source>
        <dbReference type="ARBA" id="ARBA00001946"/>
    </source>
</evidence>
<dbReference type="PANTHER" id="PTHR46244:SF3">
    <property type="entry name" value="PHOSPHOENOLPYRUVATE-PROTEIN PHOSPHOTRANSFERASE"/>
    <property type="match status" value="1"/>
</dbReference>
<evidence type="ECO:0000256" key="20">
    <source>
        <dbReference type="PIRSR" id="PIRSR000732-3"/>
    </source>
</evidence>
<dbReference type="Pfam" id="PF02896">
    <property type="entry name" value="PEP-utilizers_C"/>
    <property type="match status" value="1"/>
</dbReference>
<dbReference type="Gene3D" id="3.50.30.10">
    <property type="entry name" value="Phosphohistidine domain"/>
    <property type="match status" value="1"/>
</dbReference>
<evidence type="ECO:0000256" key="6">
    <source>
        <dbReference type="ARBA" id="ARBA00012232"/>
    </source>
</evidence>
<feature type="binding site" evidence="20">
    <location>
        <position position="467"/>
    </location>
    <ligand>
        <name>Mg(2+)</name>
        <dbReference type="ChEBI" id="CHEBI:18420"/>
    </ligand>
</feature>
<keyword evidence="15 17" id="KW-0460">Magnesium</keyword>
<evidence type="ECO:0000259" key="24">
    <source>
        <dbReference type="Pfam" id="PF05524"/>
    </source>
</evidence>
<evidence type="ECO:0000259" key="23">
    <source>
        <dbReference type="Pfam" id="PF02896"/>
    </source>
</evidence>
<dbReference type="Pfam" id="PF05524">
    <property type="entry name" value="PEP-utilisers_N"/>
    <property type="match status" value="1"/>
</dbReference>
<evidence type="ECO:0000256" key="21">
    <source>
        <dbReference type="SAM" id="MobiDB-lite"/>
    </source>
</evidence>
<evidence type="ECO:0000256" key="1">
    <source>
        <dbReference type="ARBA" id="ARBA00000683"/>
    </source>
</evidence>
<evidence type="ECO:0000256" key="5">
    <source>
        <dbReference type="ARBA" id="ARBA00007837"/>
    </source>
</evidence>
<dbReference type="InterPro" id="IPR036637">
    <property type="entry name" value="Phosphohistidine_dom_sf"/>
</dbReference>
<dbReference type="RefSeq" id="WP_289842072.1">
    <property type="nucleotide sequence ID" value="NZ_CATKSH010000015.1"/>
</dbReference>
<evidence type="ECO:0000256" key="19">
    <source>
        <dbReference type="PIRSR" id="PIRSR000732-2"/>
    </source>
</evidence>
<feature type="domain" description="PEP-utilising enzyme C-terminal" evidence="23">
    <location>
        <begin position="286"/>
        <end position="576"/>
    </location>
</feature>
<dbReference type="InterPro" id="IPR040442">
    <property type="entry name" value="Pyrv_kinase-like_dom_sf"/>
</dbReference>
<evidence type="ECO:0000256" key="13">
    <source>
        <dbReference type="ARBA" id="ARBA00022723"/>
    </source>
</evidence>
<dbReference type="InterPro" id="IPR036618">
    <property type="entry name" value="PtsI_HPr-bd_sf"/>
</dbReference>
<evidence type="ECO:0000256" key="15">
    <source>
        <dbReference type="ARBA" id="ARBA00022842"/>
    </source>
</evidence>
<evidence type="ECO:0000256" key="12">
    <source>
        <dbReference type="ARBA" id="ARBA00022683"/>
    </source>
</evidence>
<dbReference type="GO" id="GO:0016301">
    <property type="term" value="F:kinase activity"/>
    <property type="evidence" value="ECO:0007669"/>
    <property type="project" value="UniProtKB-KW"/>
</dbReference>
<dbReference type="InterPro" id="IPR008731">
    <property type="entry name" value="PTS_EIN"/>
</dbReference>
<feature type="domain" description="Phosphotransferase system enzyme I N-terminal" evidence="24">
    <location>
        <begin position="27"/>
        <end position="141"/>
    </location>
</feature>
<dbReference type="InterPro" id="IPR008279">
    <property type="entry name" value="PEP-util_enz_mobile_dom"/>
</dbReference>
<evidence type="ECO:0000256" key="17">
    <source>
        <dbReference type="PIRNR" id="PIRNR000732"/>
    </source>
</evidence>
<dbReference type="InterPro" id="IPR024692">
    <property type="entry name" value="PTS_EI"/>
</dbReference>
<keyword evidence="9 17" id="KW-0963">Cytoplasm</keyword>
<protein>
    <recommendedName>
        <fullName evidence="7 17">Phosphoenolpyruvate-protein phosphotransferase</fullName>
        <ecNumber evidence="6 17">2.7.3.9</ecNumber>
    </recommendedName>
    <alternativeName>
        <fullName evidence="16 17">Phosphotransferase system, enzyme I</fullName>
    </alternativeName>
</protein>
<dbReference type="SUPFAM" id="SSF52009">
    <property type="entry name" value="Phosphohistidine domain"/>
    <property type="match status" value="1"/>
</dbReference>
<sequence length="606" mass="66166">MTESRSRAKALALPLESVPGRPMRVLHGKGVCPGIVIAPVAFASEKPLPAIIHTHASTSPEEEGARFDDAVARTQRQLAKLRSKLENFPAEGREEIGALLDVYERMLGHSRLIRAARARILEEGLTSEAAVKEESETLAHQTGPKDDTSEEEREAATRRAGEFREIARRLLRNLSGVSFRTFSHLPHGCALAIEQLRPADAALVNPSHFAAVITESGGTTDHTAIMLRALNIPAVLSVPHLATLLQDGDLVVVNGTSGEVFINPDATTLAAARAAMEEEARLRRGFGRLRRLPARLTDGEDIELLANVELTTELPPVHQSGAQGIGLLRSEFLFEGDMPDEEEQYETYAIFVRGMENHPVTIRVLDWGGDKGIDRLRALGYGMPEDGQMLSMRGLRLLLSHPDILETQFAAILRASLHGPVRVLLPMVTALSEIREAREIYEKVARRLRRRGIKLPTKLPPLGIMIETPAAAMTADILVHQAEFLAIGTNDLTMYTLAVDRSGALDSNVYSALHPAILRLIGTTANAALRSHRPVCVCGELASDPRAVALLIGLGLRSFSMTASALPLVKQMVRSLSLETCDMLRRQAMLVDDPSELQKLVANFQT</sequence>
<feature type="binding site" evidence="19">
    <location>
        <position position="329"/>
    </location>
    <ligand>
        <name>phosphoenolpyruvate</name>
        <dbReference type="ChEBI" id="CHEBI:58702"/>
    </ligand>
</feature>
<keyword evidence="14 17" id="KW-0418">Kinase</keyword>
<keyword evidence="12 17" id="KW-0598">Phosphotransferase system</keyword>
<feature type="binding site" evidence="19">
    <location>
        <begin position="490"/>
        <end position="491"/>
    </location>
    <ligand>
        <name>phosphoenolpyruvate</name>
        <dbReference type="ChEBI" id="CHEBI:58702"/>
    </ligand>
</feature>
<evidence type="ECO:0000256" key="3">
    <source>
        <dbReference type="ARBA" id="ARBA00002728"/>
    </source>
</evidence>
<evidence type="ECO:0000256" key="10">
    <source>
        <dbReference type="ARBA" id="ARBA00022597"/>
    </source>
</evidence>
<evidence type="ECO:0000313" key="26">
    <source>
        <dbReference type="Proteomes" id="UP001176960"/>
    </source>
</evidence>
<proteinExistence type="inferred from homology"/>
<dbReference type="PIRSF" id="PIRSF000732">
    <property type="entry name" value="PTS_enzyme_I"/>
    <property type="match status" value="1"/>
</dbReference>
<dbReference type="PANTHER" id="PTHR46244">
    <property type="entry name" value="PHOSPHOENOLPYRUVATE-PROTEIN PHOSPHOTRANSFERASE"/>
    <property type="match status" value="1"/>
</dbReference>
<dbReference type="PRINTS" id="PR01736">
    <property type="entry name" value="PHPHTRNFRASE"/>
</dbReference>
<comment type="cofactor">
    <cofactor evidence="2 17 20">
        <name>Mg(2+)</name>
        <dbReference type="ChEBI" id="CHEBI:18420"/>
    </cofactor>
</comment>
<keyword evidence="8 17" id="KW-0813">Transport</keyword>
<comment type="caution">
    <text evidence="25">The sequence shown here is derived from an EMBL/GenBank/DDBJ whole genome shotgun (WGS) entry which is preliminary data.</text>
</comment>
<evidence type="ECO:0000313" key="25">
    <source>
        <dbReference type="EMBL" id="CAI9121460.1"/>
    </source>
</evidence>
<feature type="binding site" evidence="19">
    <location>
        <position position="501"/>
    </location>
    <ligand>
        <name>phosphoenolpyruvate</name>
        <dbReference type="ChEBI" id="CHEBI:58702"/>
    </ligand>
</feature>
<evidence type="ECO:0000256" key="4">
    <source>
        <dbReference type="ARBA" id="ARBA00004496"/>
    </source>
</evidence>
<feature type="region of interest" description="Disordered" evidence="21">
    <location>
        <begin position="131"/>
        <end position="159"/>
    </location>
</feature>
<reference evidence="25" key="1">
    <citation type="submission" date="2023-03" db="EMBL/GenBank/DDBJ databases">
        <authorList>
            <person name="Cleenwerck I."/>
        </authorList>
    </citation>
    <scope>NUCLEOTIDE SEQUENCE</scope>
    <source>
        <strain evidence="25">LMG 32879</strain>
    </source>
</reference>
<dbReference type="GO" id="GO:0008965">
    <property type="term" value="F:phosphoenolpyruvate-protein phosphotransferase activity"/>
    <property type="evidence" value="ECO:0007669"/>
    <property type="project" value="UniProtKB-EC"/>
</dbReference>
<keyword evidence="10 17" id="KW-0762">Sugar transport</keyword>
<dbReference type="EC" id="2.7.3.9" evidence="6 17"/>
<feature type="active site" description="Tele-phosphohistidine intermediate" evidence="18">
    <location>
        <position position="222"/>
    </location>
</feature>
<dbReference type="Gene3D" id="3.20.20.60">
    <property type="entry name" value="Phosphoenolpyruvate-binding domains"/>
    <property type="match status" value="1"/>
</dbReference>
<evidence type="ECO:0000256" key="9">
    <source>
        <dbReference type="ARBA" id="ARBA00022490"/>
    </source>
</evidence>
<dbReference type="SUPFAM" id="SSF51621">
    <property type="entry name" value="Phosphoenolpyruvate/pyruvate domain"/>
    <property type="match status" value="1"/>
</dbReference>
<dbReference type="GO" id="GO:0009401">
    <property type="term" value="P:phosphoenolpyruvate-dependent sugar phosphotransferase system"/>
    <property type="evidence" value="ECO:0007669"/>
    <property type="project" value="UniProtKB-KW"/>
</dbReference>
<evidence type="ECO:0000256" key="8">
    <source>
        <dbReference type="ARBA" id="ARBA00022448"/>
    </source>
</evidence>
<evidence type="ECO:0000259" key="22">
    <source>
        <dbReference type="Pfam" id="PF00391"/>
    </source>
</evidence>
<evidence type="ECO:0000256" key="16">
    <source>
        <dbReference type="ARBA" id="ARBA00033235"/>
    </source>
</evidence>
<dbReference type="Pfam" id="PF00391">
    <property type="entry name" value="PEP-utilizers"/>
    <property type="match status" value="1"/>
</dbReference>
<keyword evidence="11 17" id="KW-0808">Transferase</keyword>
<organism evidence="25 26">
    <name type="scientific">Brytella acorum</name>
    <dbReference type="NCBI Taxonomy" id="2959299"/>
    <lineage>
        <taxon>Bacteria</taxon>
        <taxon>Pseudomonadati</taxon>
        <taxon>Pseudomonadota</taxon>
        <taxon>Alphaproteobacteria</taxon>
        <taxon>Acetobacterales</taxon>
        <taxon>Acetobacteraceae</taxon>
        <taxon>Brytella</taxon>
    </lineage>
</organism>
<comment type="subcellular location">
    <subcellularLocation>
        <location evidence="4 17">Cytoplasm</location>
    </subcellularLocation>
</comment>
<dbReference type="EMBL" id="CATKSH010000015">
    <property type="protein sequence ID" value="CAI9121460.1"/>
    <property type="molecule type" value="Genomic_DNA"/>
</dbReference>
<evidence type="ECO:0000256" key="7">
    <source>
        <dbReference type="ARBA" id="ARBA00016544"/>
    </source>
</evidence>
<name>A0AA35V2L7_9PROT</name>
<feature type="active site" description="Proton donor" evidence="18">
    <location>
        <position position="538"/>
    </location>
</feature>
<dbReference type="InterPro" id="IPR000121">
    <property type="entry name" value="PEP_util_C"/>
</dbReference>
<evidence type="ECO:0000256" key="18">
    <source>
        <dbReference type="PIRSR" id="PIRSR000732-1"/>
    </source>
</evidence>
<keyword evidence="13 17" id="KW-0479">Metal-binding</keyword>
<dbReference type="Gene3D" id="1.10.274.10">
    <property type="entry name" value="PtsI, HPr-binding domain"/>
    <property type="match status" value="1"/>
</dbReference>
<dbReference type="GO" id="GO:0005737">
    <property type="term" value="C:cytoplasm"/>
    <property type="evidence" value="ECO:0007669"/>
    <property type="project" value="UniProtKB-SubCell"/>
</dbReference>
<feature type="binding site" evidence="19">
    <location>
        <position position="363"/>
    </location>
    <ligand>
        <name>phosphoenolpyruvate</name>
        <dbReference type="ChEBI" id="CHEBI:58702"/>
    </ligand>
</feature>
<dbReference type="AlphaFoldDB" id="A0AA35V2L7"/>
<dbReference type="SUPFAM" id="SSF47831">
    <property type="entry name" value="Enzyme I of the PEP:sugar phosphotransferase system HPr-binding (sub)domain"/>
    <property type="match status" value="1"/>
</dbReference>
<dbReference type="NCBIfam" id="TIGR01417">
    <property type="entry name" value="PTS_I_fam"/>
    <property type="match status" value="1"/>
</dbReference>